<sequence length="171" mass="19421">MRGQRILVVGSPGTGKSTLARELGARLDLPVVHLDRLFHDPTAGYVDDRPGWRRHVVEVQLPQPRWVMDGHYASTLPERFAAADLVVHLDYPTRTALRGIFARRLRPAGSRPDVPPSWRERVTWQLLHSVLTFRSTETTRIARLVAEAPTPPHVVRLHSRGDARRWLDQVG</sequence>
<dbReference type="EMBL" id="CP015079">
    <property type="protein sequence ID" value="ANH37531.1"/>
    <property type="molecule type" value="Genomic_DNA"/>
</dbReference>
<dbReference type="OrthoDB" id="5508973at2"/>
<name>A0A1A9GJ53_9ACTN</name>
<dbReference type="PANTHER" id="PTHR37816">
    <property type="entry name" value="YALI0E33011P"/>
    <property type="match status" value="1"/>
</dbReference>
<dbReference type="RefSeq" id="WP_068107184.1">
    <property type="nucleotide sequence ID" value="NZ_CP015079.1"/>
</dbReference>
<protein>
    <submittedName>
        <fullName evidence="1">Topology modulation protein</fullName>
    </submittedName>
</protein>
<dbReference type="InterPro" id="IPR052922">
    <property type="entry name" value="Cytidylate_Kinase-2"/>
</dbReference>
<dbReference type="PANTHER" id="PTHR37816:SF1">
    <property type="entry name" value="TOXIN"/>
    <property type="match status" value="1"/>
</dbReference>
<dbReference type="SUPFAM" id="SSF52540">
    <property type="entry name" value="P-loop containing nucleoside triphosphate hydrolases"/>
    <property type="match status" value="1"/>
</dbReference>
<dbReference type="STRING" id="1300347.I601_1089"/>
<dbReference type="AlphaFoldDB" id="A0A1A9GJ53"/>
<reference evidence="1 2" key="1">
    <citation type="submission" date="2016-03" db="EMBL/GenBank/DDBJ databases">
        <title>Complete genome sequence of a soil Actinobacterium, Nocardioides dokdonensis FR1436.</title>
        <authorList>
            <person name="Kwon S.-K."/>
            <person name="Kim K."/>
            <person name="Kim J.F."/>
        </authorList>
    </citation>
    <scope>NUCLEOTIDE SEQUENCE [LARGE SCALE GENOMIC DNA]</scope>
    <source>
        <strain evidence="1 2">FR1436</strain>
    </source>
</reference>
<dbReference type="Gene3D" id="3.40.50.300">
    <property type="entry name" value="P-loop containing nucleotide triphosphate hydrolases"/>
    <property type="match status" value="1"/>
</dbReference>
<organism evidence="1 2">
    <name type="scientific">Nocardioides dokdonensis FR1436</name>
    <dbReference type="NCBI Taxonomy" id="1300347"/>
    <lineage>
        <taxon>Bacteria</taxon>
        <taxon>Bacillati</taxon>
        <taxon>Actinomycetota</taxon>
        <taxon>Actinomycetes</taxon>
        <taxon>Propionibacteriales</taxon>
        <taxon>Nocardioidaceae</taxon>
        <taxon>Nocardioides</taxon>
    </lineage>
</organism>
<dbReference type="Proteomes" id="UP000077868">
    <property type="component" value="Chromosome"/>
</dbReference>
<gene>
    <name evidence="1" type="ORF">I601_1089</name>
</gene>
<evidence type="ECO:0000313" key="2">
    <source>
        <dbReference type="Proteomes" id="UP000077868"/>
    </source>
</evidence>
<proteinExistence type="predicted"/>
<dbReference type="PATRIC" id="fig|1300347.3.peg.1089"/>
<dbReference type="InterPro" id="IPR027417">
    <property type="entry name" value="P-loop_NTPase"/>
</dbReference>
<accession>A0A1A9GJ53</accession>
<evidence type="ECO:0000313" key="1">
    <source>
        <dbReference type="EMBL" id="ANH37531.1"/>
    </source>
</evidence>
<dbReference type="KEGG" id="ndk:I601_1089"/>
<keyword evidence="2" id="KW-1185">Reference proteome</keyword>